<keyword evidence="2" id="KW-1185">Reference proteome</keyword>
<protein>
    <submittedName>
        <fullName evidence="1">Uncharacterized protein</fullName>
    </submittedName>
</protein>
<evidence type="ECO:0000313" key="2">
    <source>
        <dbReference type="Proteomes" id="UP000228934"/>
    </source>
</evidence>
<organism evidence="1 2">
    <name type="scientific">Aquarana catesbeiana</name>
    <name type="common">American bullfrog</name>
    <name type="synonym">Rana catesbeiana</name>
    <dbReference type="NCBI Taxonomy" id="8400"/>
    <lineage>
        <taxon>Eukaryota</taxon>
        <taxon>Metazoa</taxon>
        <taxon>Chordata</taxon>
        <taxon>Craniata</taxon>
        <taxon>Vertebrata</taxon>
        <taxon>Euteleostomi</taxon>
        <taxon>Amphibia</taxon>
        <taxon>Batrachia</taxon>
        <taxon>Anura</taxon>
        <taxon>Neobatrachia</taxon>
        <taxon>Ranoidea</taxon>
        <taxon>Ranidae</taxon>
        <taxon>Aquarana</taxon>
    </lineage>
</organism>
<dbReference type="Proteomes" id="UP000228934">
    <property type="component" value="Unassembled WGS sequence"/>
</dbReference>
<proteinExistence type="predicted"/>
<evidence type="ECO:0000313" key="1">
    <source>
        <dbReference type="EMBL" id="PIO24982.1"/>
    </source>
</evidence>
<accession>A0A2G9RAS4</accession>
<name>A0A2G9RAS4_AQUCT</name>
<dbReference type="EMBL" id="KV948840">
    <property type="protein sequence ID" value="PIO24982.1"/>
    <property type="molecule type" value="Genomic_DNA"/>
</dbReference>
<reference evidence="2" key="1">
    <citation type="journal article" date="2017" name="Nat. Commun.">
        <title>The North American bullfrog draft genome provides insight into hormonal regulation of long noncoding RNA.</title>
        <authorList>
            <person name="Hammond S.A."/>
            <person name="Warren R.L."/>
            <person name="Vandervalk B.P."/>
            <person name="Kucuk E."/>
            <person name="Khan H."/>
            <person name="Gibb E.A."/>
            <person name="Pandoh P."/>
            <person name="Kirk H."/>
            <person name="Zhao Y."/>
            <person name="Jones M."/>
            <person name="Mungall A.J."/>
            <person name="Coope R."/>
            <person name="Pleasance S."/>
            <person name="Moore R.A."/>
            <person name="Holt R.A."/>
            <person name="Round J.M."/>
            <person name="Ohora S."/>
            <person name="Walle B.V."/>
            <person name="Veldhoen N."/>
            <person name="Helbing C.C."/>
            <person name="Birol I."/>
        </authorList>
    </citation>
    <scope>NUCLEOTIDE SEQUENCE [LARGE SCALE GENOMIC DNA]</scope>
</reference>
<sequence length="102" mass="11622">MNPIMIKWTAERKDLPLLLLPSDSLCYNKKRSIISFLQLRRAFKNISAKTKCLLHMMPLIYPTAQCRLLGKAMGQSHEKVVFRGHSANKGCPEHISLPSVLF</sequence>
<dbReference type="AlphaFoldDB" id="A0A2G9RAS4"/>
<gene>
    <name evidence="1" type="ORF">AB205_0113710</name>
</gene>